<sequence length="149" mass="16169">MSTASYAAVQEALERCRRYRKENALYGVVEPALGRIMLEVGPVGAVTMPAVLGHRVRERLPELGPIVGHPRSSRWTFLTGHVDESGQDLSVAAELIHLGAALALPGTRIVLPSPADERTGYRVWIDAPAGDFRPDFGAVLTVTRGCRVR</sequence>
<dbReference type="Proteomes" id="UP000254869">
    <property type="component" value="Unassembled WGS sequence"/>
</dbReference>
<accession>A0A370HUB3</accession>
<gene>
    <name evidence="1" type="ORF">DFR76_11319</name>
</gene>
<dbReference type="AlphaFoldDB" id="A0A370HUB3"/>
<evidence type="ECO:0008006" key="3">
    <source>
        <dbReference type="Google" id="ProtNLM"/>
    </source>
</evidence>
<reference evidence="1 2" key="1">
    <citation type="submission" date="2018-07" db="EMBL/GenBank/DDBJ databases">
        <title>Genomic Encyclopedia of Type Strains, Phase IV (KMG-IV): sequencing the most valuable type-strain genomes for metagenomic binning, comparative biology and taxonomic classification.</title>
        <authorList>
            <person name="Goeker M."/>
        </authorList>
    </citation>
    <scope>NUCLEOTIDE SEQUENCE [LARGE SCALE GENOMIC DNA]</scope>
    <source>
        <strain evidence="1 2">DSM 44290</strain>
    </source>
</reference>
<protein>
    <recommendedName>
        <fullName evidence="3">DNA-directed RNA polymerase subunit beta</fullName>
    </recommendedName>
</protein>
<dbReference type="RefSeq" id="WP_068002599.1">
    <property type="nucleotide sequence ID" value="NZ_QQBC01000013.1"/>
</dbReference>
<organism evidence="1 2">
    <name type="scientific">Nocardia pseudobrasiliensis</name>
    <dbReference type="NCBI Taxonomy" id="45979"/>
    <lineage>
        <taxon>Bacteria</taxon>
        <taxon>Bacillati</taxon>
        <taxon>Actinomycetota</taxon>
        <taxon>Actinomycetes</taxon>
        <taxon>Mycobacteriales</taxon>
        <taxon>Nocardiaceae</taxon>
        <taxon>Nocardia</taxon>
    </lineage>
</organism>
<proteinExistence type="predicted"/>
<comment type="caution">
    <text evidence="1">The sequence shown here is derived from an EMBL/GenBank/DDBJ whole genome shotgun (WGS) entry which is preliminary data.</text>
</comment>
<keyword evidence="2" id="KW-1185">Reference proteome</keyword>
<evidence type="ECO:0000313" key="2">
    <source>
        <dbReference type="Proteomes" id="UP000254869"/>
    </source>
</evidence>
<dbReference type="EMBL" id="QQBC01000013">
    <property type="protein sequence ID" value="RDI61521.1"/>
    <property type="molecule type" value="Genomic_DNA"/>
</dbReference>
<evidence type="ECO:0000313" key="1">
    <source>
        <dbReference type="EMBL" id="RDI61521.1"/>
    </source>
</evidence>
<name>A0A370HUB3_9NOCA</name>
<dbReference type="STRING" id="1210086.GCA_001613105_05137"/>